<name>A0A2P0QIB0_9CHLO</name>
<dbReference type="PANTHER" id="PTHR30481">
    <property type="entry name" value="DNA ADENINE METHYLASE"/>
    <property type="match status" value="1"/>
</dbReference>
<dbReference type="GO" id="GO:0009307">
    <property type="term" value="P:DNA restriction-modification system"/>
    <property type="evidence" value="ECO:0007669"/>
    <property type="project" value="InterPro"/>
</dbReference>
<dbReference type="AlphaFoldDB" id="A0A2P0QIB0"/>
<dbReference type="PANTHER" id="PTHR30481:SF3">
    <property type="entry name" value="DNA ADENINE METHYLASE"/>
    <property type="match status" value="1"/>
</dbReference>
<dbReference type="GO" id="GO:0009007">
    <property type="term" value="F:site-specific DNA-methyltransferase (adenine-specific) activity"/>
    <property type="evidence" value="ECO:0007669"/>
    <property type="project" value="UniProtKB-EC"/>
</dbReference>
<keyword evidence="7" id="KW-0150">Chloroplast</keyword>
<gene>
    <name evidence="7" type="primary">orf272</name>
</gene>
<dbReference type="Gene3D" id="3.40.50.150">
    <property type="entry name" value="Vaccinia Virus protein VP39"/>
    <property type="match status" value="1"/>
</dbReference>
<keyword evidence="4" id="KW-0808">Transferase</keyword>
<dbReference type="NCBIfam" id="TIGR00571">
    <property type="entry name" value="dam"/>
    <property type="match status" value="1"/>
</dbReference>
<dbReference type="PROSITE" id="PS00092">
    <property type="entry name" value="N6_MTASE"/>
    <property type="match status" value="1"/>
</dbReference>
<dbReference type="Gene3D" id="1.10.1020.10">
    <property type="entry name" value="Adenine-specific Methyltransferase, Domain 2"/>
    <property type="match status" value="1"/>
</dbReference>
<evidence type="ECO:0000256" key="3">
    <source>
        <dbReference type="ARBA" id="ARBA00022603"/>
    </source>
</evidence>
<dbReference type="PIRSF" id="PIRSF000398">
    <property type="entry name" value="M_m6A_EcoRV"/>
    <property type="match status" value="1"/>
</dbReference>
<dbReference type="EMBL" id="KY819068">
    <property type="protein sequence ID" value="ARO74472.1"/>
    <property type="molecule type" value="Genomic_DNA"/>
</dbReference>
<keyword evidence="5" id="KW-0949">S-adenosyl-L-methionine</keyword>
<evidence type="ECO:0000256" key="1">
    <source>
        <dbReference type="ARBA" id="ARBA00006594"/>
    </source>
</evidence>
<dbReference type="InterPro" id="IPR002052">
    <property type="entry name" value="DNA_methylase_N6_adenine_CS"/>
</dbReference>
<dbReference type="EC" id="2.1.1.72" evidence="2"/>
<keyword evidence="3" id="KW-0489">Methyltransferase</keyword>
<dbReference type="GO" id="GO:1904047">
    <property type="term" value="F:S-adenosyl-L-methionine binding"/>
    <property type="evidence" value="ECO:0007669"/>
    <property type="project" value="TreeGrafter"/>
</dbReference>
<reference evidence="7" key="1">
    <citation type="submission" date="2017-03" db="EMBL/GenBank/DDBJ databases">
        <title>Chloroplast genome evolution in siphonous green algae.</title>
        <authorList>
            <person name="Cremen M.C."/>
            <person name="Marcelino V.R."/>
            <person name="Verbruggen H."/>
        </authorList>
    </citation>
    <scope>NUCLEOTIDE SEQUENCE</scope>
</reference>
<evidence type="ECO:0000256" key="4">
    <source>
        <dbReference type="ARBA" id="ARBA00022679"/>
    </source>
</evidence>
<dbReference type="InterPro" id="IPR023095">
    <property type="entry name" value="Ade_MeTrfase_dom_2"/>
</dbReference>
<dbReference type="InterPro" id="IPR029063">
    <property type="entry name" value="SAM-dependent_MTases_sf"/>
</dbReference>
<dbReference type="InterPro" id="IPR012327">
    <property type="entry name" value="MeTrfase_D12"/>
</dbReference>
<dbReference type="GO" id="GO:0043565">
    <property type="term" value="F:sequence-specific DNA binding"/>
    <property type="evidence" value="ECO:0007669"/>
    <property type="project" value="TreeGrafter"/>
</dbReference>
<accession>A0A2P0QIB0</accession>
<geneLocation type="chloroplast" evidence="7"/>
<evidence type="ECO:0000256" key="6">
    <source>
        <dbReference type="ARBA" id="ARBA00047942"/>
    </source>
</evidence>
<dbReference type="PRINTS" id="PR00505">
    <property type="entry name" value="D12N6MTFRASE"/>
</dbReference>
<organism evidence="7">
    <name type="scientific">Caulerpa manorensis</name>
    <dbReference type="NCBI Taxonomy" id="717648"/>
    <lineage>
        <taxon>Eukaryota</taxon>
        <taxon>Viridiplantae</taxon>
        <taxon>Chlorophyta</taxon>
        <taxon>core chlorophytes</taxon>
        <taxon>Ulvophyceae</taxon>
        <taxon>TCBD clade</taxon>
        <taxon>Bryopsidales</taxon>
        <taxon>Halimedineae</taxon>
        <taxon>Caulerpaceae</taxon>
        <taxon>Caulerpa</taxon>
    </lineage>
</organism>
<protein>
    <recommendedName>
        <fullName evidence="2">site-specific DNA-methyltransferase (adenine-specific)</fullName>
        <ecNumber evidence="2">2.1.1.72</ecNumber>
    </recommendedName>
</protein>
<dbReference type="GeneID" id="36489820"/>
<dbReference type="GO" id="GO:0006298">
    <property type="term" value="P:mismatch repair"/>
    <property type="evidence" value="ECO:0007669"/>
    <property type="project" value="TreeGrafter"/>
</dbReference>
<comment type="similarity">
    <text evidence="1">Belongs to the N(4)/N(6)-methyltransferase family.</text>
</comment>
<dbReference type="SUPFAM" id="SSF53335">
    <property type="entry name" value="S-adenosyl-L-methionine-dependent methyltransferases"/>
    <property type="match status" value="1"/>
</dbReference>
<proteinExistence type="inferred from homology"/>
<dbReference type="RefSeq" id="YP_009472845.1">
    <property type="nucleotide sequence ID" value="NC_037367.1"/>
</dbReference>
<keyword evidence="7" id="KW-0934">Plastid</keyword>
<evidence type="ECO:0000256" key="5">
    <source>
        <dbReference type="ARBA" id="ARBA00022691"/>
    </source>
</evidence>
<evidence type="ECO:0000256" key="2">
    <source>
        <dbReference type="ARBA" id="ARBA00011900"/>
    </source>
</evidence>
<evidence type="ECO:0000313" key="7">
    <source>
        <dbReference type="EMBL" id="ARO74472.1"/>
    </source>
</evidence>
<sequence>MCKPIIKWVGGKRQLINELIKRMLKKYNRYFEPFIGGGALFFELKPKNAFINDYNQELTNLYTVVRDCSSELINDISKHKNEADYYYEVRALDRDVNQFKKLTNIERASRFVFLNKTGFNGLYRVNSKGQYNVPFGRYKNPNYCDPENIKACSDLLKNTEISNGDFDIIKHKIQKDDFVYFDPPYVPLTATSSFTGYTHKGFDEDMQFRLRDLCDYIHNKGAYFMLSNSSADFIYELYDVDGYTIHEAEANRNINSKGNGRGKVKEVIIINY</sequence>
<dbReference type="Pfam" id="PF02086">
    <property type="entry name" value="MethyltransfD12"/>
    <property type="match status" value="1"/>
</dbReference>
<comment type="catalytic activity">
    <reaction evidence="6">
        <text>a 2'-deoxyadenosine in DNA + S-adenosyl-L-methionine = an N(6)-methyl-2'-deoxyadenosine in DNA + S-adenosyl-L-homocysteine + H(+)</text>
        <dbReference type="Rhea" id="RHEA:15197"/>
        <dbReference type="Rhea" id="RHEA-COMP:12418"/>
        <dbReference type="Rhea" id="RHEA-COMP:12419"/>
        <dbReference type="ChEBI" id="CHEBI:15378"/>
        <dbReference type="ChEBI" id="CHEBI:57856"/>
        <dbReference type="ChEBI" id="CHEBI:59789"/>
        <dbReference type="ChEBI" id="CHEBI:90615"/>
        <dbReference type="ChEBI" id="CHEBI:90616"/>
        <dbReference type="EC" id="2.1.1.72"/>
    </reaction>
</comment>
<dbReference type="InterPro" id="IPR012263">
    <property type="entry name" value="M_m6A_EcoRV"/>
</dbReference>
<dbReference type="GO" id="GO:0032259">
    <property type="term" value="P:methylation"/>
    <property type="evidence" value="ECO:0007669"/>
    <property type="project" value="UniProtKB-KW"/>
</dbReference>